<dbReference type="GO" id="GO:0031218">
    <property type="term" value="F:arabinogalactan endo-1,4-beta-galactosidase activity"/>
    <property type="evidence" value="ECO:0007669"/>
    <property type="project" value="UniProtKB-EC"/>
</dbReference>
<dbReference type="Proteomes" id="UP000526125">
    <property type="component" value="Unassembled WGS sequence"/>
</dbReference>
<evidence type="ECO:0000313" key="5">
    <source>
        <dbReference type="EMBL" id="NUU80326.1"/>
    </source>
</evidence>
<dbReference type="PANTHER" id="PTHR34983">
    <property type="entry name" value="ARABINOGALACTAN ENDO-BETA-1,4-GALACTANASE A"/>
    <property type="match status" value="1"/>
</dbReference>
<comment type="catalytic activity">
    <reaction evidence="4">
        <text>The enzyme specifically hydrolyzes (1-&gt;4)-beta-D-galactosidic linkages in type I arabinogalactans.</text>
        <dbReference type="EC" id="3.2.1.89"/>
    </reaction>
</comment>
<dbReference type="SUPFAM" id="SSF51445">
    <property type="entry name" value="(Trans)glycosidases"/>
    <property type="match status" value="1"/>
</dbReference>
<dbReference type="InterPro" id="IPR011683">
    <property type="entry name" value="Glyco_hydro_53"/>
</dbReference>
<gene>
    <name evidence="5" type="ORF">HP552_34620</name>
</gene>
<evidence type="ECO:0000256" key="1">
    <source>
        <dbReference type="ARBA" id="ARBA00010687"/>
    </source>
</evidence>
<dbReference type="PANTHER" id="PTHR34983:SF2">
    <property type="entry name" value="ENDO-BETA-1,4-GALACTANASE"/>
    <property type="match status" value="1"/>
</dbReference>
<evidence type="ECO:0000256" key="2">
    <source>
        <dbReference type="ARBA" id="ARBA00022801"/>
    </source>
</evidence>
<keyword evidence="2 4" id="KW-0378">Hydrolase</keyword>
<reference evidence="5 6" key="1">
    <citation type="submission" date="2020-05" db="EMBL/GenBank/DDBJ databases">
        <title>Genome Sequencing of Type Strains.</title>
        <authorList>
            <person name="Lemaire J.F."/>
            <person name="Inderbitzin P."/>
            <person name="Gregorio O.A."/>
            <person name="Collins S.B."/>
            <person name="Wespe N."/>
            <person name="Knight-Connoni V."/>
        </authorList>
    </citation>
    <scope>NUCLEOTIDE SEQUENCE [LARGE SCALE GENOMIC DNA]</scope>
    <source>
        <strain evidence="5 6">LMG 21957</strain>
    </source>
</reference>
<dbReference type="AlphaFoldDB" id="A0A7Y6C4Z1"/>
<dbReference type="EC" id="3.2.1.89" evidence="4"/>
<comment type="similarity">
    <text evidence="1 4">Belongs to the glycosyl hydrolase 53 family.</text>
</comment>
<dbReference type="Pfam" id="PF07745">
    <property type="entry name" value="Glyco_hydro_53"/>
    <property type="match status" value="1"/>
</dbReference>
<dbReference type="GO" id="GO:0045490">
    <property type="term" value="P:pectin catabolic process"/>
    <property type="evidence" value="ECO:0007669"/>
    <property type="project" value="TreeGrafter"/>
</dbReference>
<proteinExistence type="inferred from homology"/>
<dbReference type="GO" id="GO:0015926">
    <property type="term" value="F:glucosidase activity"/>
    <property type="evidence" value="ECO:0007669"/>
    <property type="project" value="InterPro"/>
</dbReference>
<organism evidence="5 6">
    <name type="scientific">Paenibacillus xylanilyticus</name>
    <dbReference type="NCBI Taxonomy" id="248903"/>
    <lineage>
        <taxon>Bacteria</taxon>
        <taxon>Bacillati</taxon>
        <taxon>Bacillota</taxon>
        <taxon>Bacilli</taxon>
        <taxon>Bacillales</taxon>
        <taxon>Paenibacillaceae</taxon>
        <taxon>Paenibacillus</taxon>
    </lineage>
</organism>
<evidence type="ECO:0000313" key="6">
    <source>
        <dbReference type="Proteomes" id="UP000526125"/>
    </source>
</evidence>
<protein>
    <recommendedName>
        <fullName evidence="4">Arabinogalactan endo-beta-1,4-galactanase</fullName>
        <ecNumber evidence="4">3.2.1.89</ecNumber>
    </recommendedName>
</protein>
<keyword evidence="3 4" id="KW-0326">Glycosidase</keyword>
<evidence type="ECO:0000256" key="3">
    <source>
        <dbReference type="ARBA" id="ARBA00023295"/>
    </source>
</evidence>
<dbReference type="Gene3D" id="3.20.20.80">
    <property type="entry name" value="Glycosidases"/>
    <property type="match status" value="1"/>
</dbReference>
<name>A0A7Y6C4Z1_9BACL</name>
<keyword evidence="6" id="KW-1185">Reference proteome</keyword>
<dbReference type="InterPro" id="IPR017853">
    <property type="entry name" value="GH"/>
</dbReference>
<evidence type="ECO:0000256" key="4">
    <source>
        <dbReference type="RuleBase" id="RU361192"/>
    </source>
</evidence>
<accession>A0A7Y6C4Z1</accession>
<sequence>MEVEQVNNLENKPFILGMDVSFMDEIEQHGGSYSDVDGKQQDLLSILKLNGTNAIRLRIWNDPAGGFCNLERTVAVAKRIKEQGMQFLLDFHYSDRWADPANQWKPKAWENLSYEELQRAVCTYTADVLSTLKENNALPDMVQVGNEITPGMLWDEGRVSGEEHDTDEQWERFAGLVKYGIAAVKSVDSNINIMIHIDRGGDNVESRKFYDRFEALGVEFDTIGLSYYPWWHGTLDALRDNLHDLAARYGKPINVVETAYPWTLEQPEEHEWILNQEDLLLPGYPASVEGQKRYLQDLLQIIREVPGGLGQGFYYWEPAWIPSKPEWSVGHPNNWGNLTMFDFKGRKLESFTALTASKHSETETGTLKGSALIK</sequence>
<dbReference type="EMBL" id="JABMCB010000206">
    <property type="protein sequence ID" value="NUU80326.1"/>
    <property type="molecule type" value="Genomic_DNA"/>
</dbReference>
<comment type="caution">
    <text evidence="5">The sequence shown here is derived from an EMBL/GenBank/DDBJ whole genome shotgun (WGS) entry which is preliminary data.</text>
</comment>